<dbReference type="GO" id="GO:0016747">
    <property type="term" value="F:acyltransferase activity, transferring groups other than amino-acyl groups"/>
    <property type="evidence" value="ECO:0007669"/>
    <property type="project" value="InterPro"/>
</dbReference>
<dbReference type="SUPFAM" id="SSF55729">
    <property type="entry name" value="Acyl-CoA N-acyltransferases (Nat)"/>
    <property type="match status" value="1"/>
</dbReference>
<dbReference type="AlphaFoldDB" id="A0A1Y0VS12"/>
<dbReference type="RefSeq" id="WP_094104260.1">
    <property type="nucleotide sequence ID" value="NZ_CP066081.1"/>
</dbReference>
<dbReference type="PANTHER" id="PTHR43617">
    <property type="entry name" value="L-AMINO ACID N-ACETYLTRANSFERASE"/>
    <property type="match status" value="1"/>
</dbReference>
<dbReference type="PANTHER" id="PTHR43617:SF20">
    <property type="entry name" value="N-ALPHA-ACETYLTRANSFERASE RIMI"/>
    <property type="match status" value="1"/>
</dbReference>
<accession>A0A1Y0VS12</accession>
<name>A0A1Y0VS12_PEDPE</name>
<evidence type="ECO:0000313" key="1">
    <source>
        <dbReference type="EMBL" id="ARW18926.1"/>
    </source>
</evidence>
<reference evidence="1 2" key="1">
    <citation type="submission" date="2017-05" db="EMBL/GenBank/DDBJ databases">
        <title>Genome sequence of Pediococcus pentosaceus strain SRCM100892.</title>
        <authorList>
            <person name="Cho S.H."/>
        </authorList>
    </citation>
    <scope>NUCLEOTIDE SEQUENCE [LARGE SCALE GENOMIC DNA]</scope>
    <source>
        <strain evidence="1 2">SRCM100892</strain>
    </source>
</reference>
<sequence length="175" mass="19670">MSNIYVKKAQPQDLPAIMKIIDNAKALLKADGSPQWQDGSPDETTFADDINHGNCWVLKVDNQIAGTATLLTTPDANYENISDGQWKNTSAPYATIHRIAISPDYRGMSLGKFFLSNLITLGTHAGINNFRIDTHELNQRMQHLVQQFNFEYTGIIYVNPTEDGRRLAFELNLEN</sequence>
<organism evidence="1 2">
    <name type="scientific">Pediococcus pentosaceus</name>
    <dbReference type="NCBI Taxonomy" id="1255"/>
    <lineage>
        <taxon>Bacteria</taxon>
        <taxon>Bacillati</taxon>
        <taxon>Bacillota</taxon>
        <taxon>Bacilli</taxon>
        <taxon>Lactobacillales</taxon>
        <taxon>Lactobacillaceae</taxon>
        <taxon>Pediococcus</taxon>
    </lineage>
</organism>
<proteinExistence type="predicted"/>
<evidence type="ECO:0000313" key="2">
    <source>
        <dbReference type="Proteomes" id="UP000196118"/>
    </source>
</evidence>
<dbReference type="InterPro" id="IPR050276">
    <property type="entry name" value="MshD_Acetyltransferase"/>
</dbReference>
<dbReference type="InterPro" id="IPR016181">
    <property type="entry name" value="Acyl_CoA_acyltransferase"/>
</dbReference>
<dbReference type="Proteomes" id="UP000196118">
    <property type="component" value="Chromosome"/>
</dbReference>
<dbReference type="InterPro" id="IPR000182">
    <property type="entry name" value="GNAT_dom"/>
</dbReference>
<dbReference type="Gene3D" id="3.40.630.30">
    <property type="match status" value="1"/>
</dbReference>
<protein>
    <submittedName>
        <fullName evidence="1">Uncharacterized protein</fullName>
    </submittedName>
</protein>
<dbReference type="PROSITE" id="PS51186">
    <property type="entry name" value="GNAT"/>
    <property type="match status" value="1"/>
</dbReference>
<gene>
    <name evidence="1" type="ORF">S100892_00321</name>
</gene>
<dbReference type="EMBL" id="CP021474">
    <property type="protein sequence ID" value="ARW18926.1"/>
    <property type="molecule type" value="Genomic_DNA"/>
</dbReference>
<dbReference type="CDD" id="cd04301">
    <property type="entry name" value="NAT_SF"/>
    <property type="match status" value="1"/>
</dbReference>
<dbReference type="Pfam" id="PF00583">
    <property type="entry name" value="Acetyltransf_1"/>
    <property type="match status" value="1"/>
</dbReference>